<sequence>MPQNDRDIAHCCHHDRGSPFLLHKHVYPRRVSHIAVVGVSWELRLELIDGLVPSF</sequence>
<dbReference type="EMBL" id="JH598253">
    <property type="status" value="NOT_ANNOTATED_CDS"/>
    <property type="molecule type" value="Genomic_DNA"/>
</dbReference>
<dbReference type="VEuPathDB" id="FungiDB:HpaG801147"/>
<accession>M4B4E8</accession>
<dbReference type="InParanoid" id="M4B4E8"/>
<name>M4B4E8_HYAAE</name>
<keyword evidence="2" id="KW-1185">Reference proteome</keyword>
<reference evidence="2" key="1">
    <citation type="journal article" date="2010" name="Science">
        <title>Signatures of adaptation to obligate biotrophy in the Hyaloperonospora arabidopsidis genome.</title>
        <authorList>
            <person name="Baxter L."/>
            <person name="Tripathy S."/>
            <person name="Ishaque N."/>
            <person name="Boot N."/>
            <person name="Cabral A."/>
            <person name="Kemen E."/>
            <person name="Thines M."/>
            <person name="Ah-Fong A."/>
            <person name="Anderson R."/>
            <person name="Badejoko W."/>
            <person name="Bittner-Eddy P."/>
            <person name="Boore J.L."/>
            <person name="Chibucos M.C."/>
            <person name="Coates M."/>
            <person name="Dehal P."/>
            <person name="Delehaunty K."/>
            <person name="Dong S."/>
            <person name="Downton P."/>
            <person name="Dumas B."/>
            <person name="Fabro G."/>
            <person name="Fronick C."/>
            <person name="Fuerstenberg S.I."/>
            <person name="Fulton L."/>
            <person name="Gaulin E."/>
            <person name="Govers F."/>
            <person name="Hughes L."/>
            <person name="Humphray S."/>
            <person name="Jiang R.H."/>
            <person name="Judelson H."/>
            <person name="Kamoun S."/>
            <person name="Kyung K."/>
            <person name="Meijer H."/>
            <person name="Minx P."/>
            <person name="Morris P."/>
            <person name="Nelson J."/>
            <person name="Phuntumart V."/>
            <person name="Qutob D."/>
            <person name="Rehmany A."/>
            <person name="Rougon-Cardoso A."/>
            <person name="Ryden P."/>
            <person name="Torto-Alalibo T."/>
            <person name="Studholme D."/>
            <person name="Wang Y."/>
            <person name="Win J."/>
            <person name="Wood J."/>
            <person name="Clifton S.W."/>
            <person name="Rogers J."/>
            <person name="Van den Ackerveken G."/>
            <person name="Jones J.D."/>
            <person name="McDowell J.M."/>
            <person name="Beynon J."/>
            <person name="Tyler B.M."/>
        </authorList>
    </citation>
    <scope>NUCLEOTIDE SEQUENCE [LARGE SCALE GENOMIC DNA]</scope>
    <source>
        <strain evidence="2">Emoy2</strain>
    </source>
</reference>
<evidence type="ECO:0000313" key="1">
    <source>
        <dbReference type="EnsemblProtists" id="HpaP801147"/>
    </source>
</evidence>
<dbReference type="EnsemblProtists" id="HpaT801147">
    <property type="protein sequence ID" value="HpaP801147"/>
    <property type="gene ID" value="HpaG801147"/>
</dbReference>
<organism evidence="1 2">
    <name type="scientific">Hyaloperonospora arabidopsidis (strain Emoy2)</name>
    <name type="common">Downy mildew agent</name>
    <name type="synonym">Peronospora arabidopsidis</name>
    <dbReference type="NCBI Taxonomy" id="559515"/>
    <lineage>
        <taxon>Eukaryota</taxon>
        <taxon>Sar</taxon>
        <taxon>Stramenopiles</taxon>
        <taxon>Oomycota</taxon>
        <taxon>Peronosporomycetes</taxon>
        <taxon>Peronosporales</taxon>
        <taxon>Peronosporaceae</taxon>
        <taxon>Hyaloperonospora</taxon>
    </lineage>
</organism>
<proteinExistence type="predicted"/>
<dbReference type="Proteomes" id="UP000011713">
    <property type="component" value="Unassembled WGS sequence"/>
</dbReference>
<dbReference type="HOGENOM" id="CLU_3036494_0_0_1"/>
<protein>
    <submittedName>
        <fullName evidence="1">Uncharacterized protein</fullName>
    </submittedName>
</protein>
<dbReference type="AlphaFoldDB" id="M4B4E8"/>
<evidence type="ECO:0000313" key="2">
    <source>
        <dbReference type="Proteomes" id="UP000011713"/>
    </source>
</evidence>
<reference evidence="1" key="2">
    <citation type="submission" date="2015-06" db="UniProtKB">
        <authorList>
            <consortium name="EnsemblProtists"/>
        </authorList>
    </citation>
    <scope>IDENTIFICATION</scope>
    <source>
        <strain evidence="1">Emoy2</strain>
    </source>
</reference>